<keyword evidence="4" id="KW-1185">Reference proteome</keyword>
<dbReference type="EMBL" id="BDQX01000028">
    <property type="protein sequence ID" value="GBG05893.1"/>
    <property type="molecule type" value="Genomic_DNA"/>
</dbReference>
<dbReference type="PANTHER" id="PTHR43649:SF33">
    <property type="entry name" value="POLYGALACTURONAN_RHAMNOGALACTURONAN-BINDING PROTEIN YTCQ"/>
    <property type="match status" value="1"/>
</dbReference>
<dbReference type="Proteomes" id="UP000245202">
    <property type="component" value="Unassembled WGS sequence"/>
</dbReference>
<comment type="caution">
    <text evidence="3">The sequence shown here is derived from an EMBL/GenBank/DDBJ whole genome shotgun (WGS) entry which is preliminary data.</text>
</comment>
<keyword evidence="1" id="KW-0732">Signal</keyword>
<dbReference type="PANTHER" id="PTHR43649">
    <property type="entry name" value="ARABINOSE-BINDING PROTEIN-RELATED"/>
    <property type="match status" value="1"/>
</dbReference>
<gene>
    <name evidence="3" type="ORF">PAT3040_00378</name>
</gene>
<dbReference type="Gene3D" id="3.40.190.10">
    <property type="entry name" value="Periplasmic binding protein-like II"/>
    <property type="match status" value="2"/>
</dbReference>
<reference evidence="3 4" key="1">
    <citation type="submission" date="2017-08" db="EMBL/GenBank/DDBJ databases">
        <title>Substantial Increase in Enzyme Production by Combined Drug-Resistance Mutations in Paenibacillus agaridevorans.</title>
        <authorList>
            <person name="Tanaka Y."/>
            <person name="Funane K."/>
            <person name="Hosaka T."/>
            <person name="Shiwa Y."/>
            <person name="Fujita N."/>
            <person name="Miyazaki T."/>
            <person name="Yoshikawa H."/>
            <person name="Murakami K."/>
            <person name="Kasahara K."/>
            <person name="Inaoka T."/>
            <person name="Hiraga Y."/>
            <person name="Ochi K."/>
        </authorList>
    </citation>
    <scope>NUCLEOTIDE SEQUENCE [LARGE SCALE GENOMIC DNA]</scope>
    <source>
        <strain evidence="3 4">T-3040</strain>
    </source>
</reference>
<keyword evidence="2" id="KW-0472">Membrane</keyword>
<protein>
    <recommendedName>
        <fullName evidence="5">ABC transporter substrate-binding protein</fullName>
    </recommendedName>
</protein>
<dbReference type="InterPro" id="IPR050490">
    <property type="entry name" value="Bact_solute-bd_prot1"/>
</dbReference>
<name>A0A2R5EQ49_9BACL</name>
<organism evidence="3 4">
    <name type="scientific">Paenibacillus agaridevorans</name>
    <dbReference type="NCBI Taxonomy" id="171404"/>
    <lineage>
        <taxon>Bacteria</taxon>
        <taxon>Bacillati</taxon>
        <taxon>Bacillota</taxon>
        <taxon>Bacilli</taxon>
        <taxon>Bacillales</taxon>
        <taxon>Paenibacillaceae</taxon>
        <taxon>Paenibacillus</taxon>
    </lineage>
</organism>
<evidence type="ECO:0000313" key="3">
    <source>
        <dbReference type="EMBL" id="GBG05893.1"/>
    </source>
</evidence>
<proteinExistence type="predicted"/>
<dbReference type="SUPFAM" id="SSF53850">
    <property type="entry name" value="Periplasmic binding protein-like II"/>
    <property type="match status" value="1"/>
</dbReference>
<keyword evidence="2" id="KW-0812">Transmembrane</keyword>
<keyword evidence="2" id="KW-1133">Transmembrane helix</keyword>
<dbReference type="RefSeq" id="WP_108991327.1">
    <property type="nucleotide sequence ID" value="NZ_BDQX01000028.1"/>
</dbReference>
<dbReference type="AlphaFoldDB" id="A0A2R5EQ49"/>
<sequence>MRKKYIFVITPLLLLLVFIAIIWGTLTSQKLQNSEPQATDILNIRLLISAPEHIELPPADQDFVLQTIENKFNISLDVEYTLAGIDYTTRLADLINGNNPPDMWLELSNDGGSKSALDEVIADMSPYVSPFSMPNYYKYWVGEQVLKDYQLHNRFYRAPIPYDKNAYRSYYIRADWLEALNLNIPTNYEEYLSVLRAFTYQDPDNDGLNNTYGFTTSGNSATLSTEWPEYIKNGLIYPSYTVNNKLIDMGTDPQFEYVINDMIKIIKEGLVDPDWFLNQNSEHIDKAVQGKAGVILGETADFAYDSNHRSIQVRSRAYNPNANWLPFNPFGNEPLRSGIDPGYPFVFSKMTTDTQPEKIKKVVELLDWLAGPEGFLLTHYGIENQHYTRSGNTITLIPPDKEEDRQKLDFLDIWSFFTPETPSVLGFHLVDPALTQRDKEIKDYLASLPTKDKLGTTLTPPMEIDVDAFRSKQHEFHIKMLFSDQSGRNWPQYRDQLMNQYHGAEILKNYEKKIKLSRIAKK</sequence>
<feature type="transmembrane region" description="Helical" evidence="2">
    <location>
        <begin position="5"/>
        <end position="26"/>
    </location>
</feature>
<evidence type="ECO:0008006" key="5">
    <source>
        <dbReference type="Google" id="ProtNLM"/>
    </source>
</evidence>
<evidence type="ECO:0000256" key="1">
    <source>
        <dbReference type="ARBA" id="ARBA00022729"/>
    </source>
</evidence>
<evidence type="ECO:0000313" key="4">
    <source>
        <dbReference type="Proteomes" id="UP000245202"/>
    </source>
</evidence>
<evidence type="ECO:0000256" key="2">
    <source>
        <dbReference type="SAM" id="Phobius"/>
    </source>
</evidence>
<accession>A0A2R5EQ49</accession>